<keyword evidence="9" id="KW-1185">Reference proteome</keyword>
<reference evidence="8 9" key="1">
    <citation type="submission" date="2018-04" db="EMBL/GenBank/DDBJ databases">
        <title>Brenneria corticis sp.nov.</title>
        <authorList>
            <person name="Li Y."/>
        </authorList>
    </citation>
    <scope>NUCLEOTIDE SEQUENCE [LARGE SCALE GENOMIC DNA]</scope>
    <source>
        <strain evidence="8 9">CFCC 11842</strain>
    </source>
</reference>
<evidence type="ECO:0000256" key="5">
    <source>
        <dbReference type="ARBA" id="ARBA00023136"/>
    </source>
</evidence>
<comment type="subcellular location">
    <subcellularLocation>
        <location evidence="1">Cell membrane</location>
        <topology evidence="1">Multi-pass membrane protein</topology>
    </subcellularLocation>
</comment>
<organism evidence="8 9">
    <name type="scientific">Brenneria corticis</name>
    <dbReference type="NCBI Taxonomy" id="2173106"/>
    <lineage>
        <taxon>Bacteria</taxon>
        <taxon>Pseudomonadati</taxon>
        <taxon>Pseudomonadota</taxon>
        <taxon>Gammaproteobacteria</taxon>
        <taxon>Enterobacterales</taxon>
        <taxon>Pectobacteriaceae</taxon>
        <taxon>Brenneria</taxon>
    </lineage>
</organism>
<feature type="transmembrane region" description="Helical" evidence="6">
    <location>
        <begin position="123"/>
        <end position="141"/>
    </location>
</feature>
<evidence type="ECO:0000313" key="9">
    <source>
        <dbReference type="Proteomes" id="UP000296159"/>
    </source>
</evidence>
<comment type="caution">
    <text evidence="8">The sequence shown here is derived from an EMBL/GenBank/DDBJ whole genome shotgun (WGS) entry which is preliminary data.</text>
</comment>
<protein>
    <submittedName>
        <fullName evidence="8">Pilus assembly protein</fullName>
    </submittedName>
</protein>
<sequence length="327" mass="35381">MSQADVVMIAAFAASILAGLAVLVLSTALRQRAGVRIRQRLKAVIGVSVSVSRQKILLELERAQAEARRRRRRQAMGTLGYYLNRLDTVGGPRGRRTLFLCAAAIALLDGVLLALGLIPANGWSIPLALLVAPLATLFFIYQKQVERFQIQFLNQLPEAMDMITRASQAGIPVGQSIRNVGNHIAAPLGPEFLKMGDGLLLGNDIQDVVDEAVLRIELPDFAFFAVCLALQRDTGGSLVEALDNLSAIIRARRDLRLKTKAMTAEGRLSGMILALLPFFISGALFVLNPGYIGVLFDTPGGQMLLWIAGVMLALGVASIRKIARMEV</sequence>
<evidence type="ECO:0000259" key="7">
    <source>
        <dbReference type="Pfam" id="PF00482"/>
    </source>
</evidence>
<dbReference type="GO" id="GO:0005886">
    <property type="term" value="C:plasma membrane"/>
    <property type="evidence" value="ECO:0007669"/>
    <property type="project" value="UniProtKB-SubCell"/>
</dbReference>
<evidence type="ECO:0000256" key="3">
    <source>
        <dbReference type="ARBA" id="ARBA00022692"/>
    </source>
</evidence>
<evidence type="ECO:0000313" key="8">
    <source>
        <dbReference type="EMBL" id="PWC17693.1"/>
    </source>
</evidence>
<name>A0A2U1U7Q5_9GAMM</name>
<dbReference type="EMBL" id="QDKH01000006">
    <property type="protein sequence ID" value="PWC17693.1"/>
    <property type="molecule type" value="Genomic_DNA"/>
</dbReference>
<dbReference type="PANTHER" id="PTHR35007:SF1">
    <property type="entry name" value="PILUS ASSEMBLY PROTEIN"/>
    <property type="match status" value="1"/>
</dbReference>
<keyword evidence="4 6" id="KW-1133">Transmembrane helix</keyword>
<evidence type="ECO:0000256" key="1">
    <source>
        <dbReference type="ARBA" id="ARBA00004651"/>
    </source>
</evidence>
<evidence type="ECO:0000256" key="6">
    <source>
        <dbReference type="SAM" id="Phobius"/>
    </source>
</evidence>
<dbReference type="PANTHER" id="PTHR35007">
    <property type="entry name" value="INTEGRAL MEMBRANE PROTEIN-RELATED"/>
    <property type="match status" value="1"/>
</dbReference>
<evidence type="ECO:0000256" key="2">
    <source>
        <dbReference type="ARBA" id="ARBA00022475"/>
    </source>
</evidence>
<feature type="transmembrane region" description="Helical" evidence="6">
    <location>
        <begin position="303"/>
        <end position="323"/>
    </location>
</feature>
<dbReference type="RefSeq" id="WP_136165471.1">
    <property type="nucleotide sequence ID" value="NZ_KZ819074.1"/>
</dbReference>
<evidence type="ECO:0000256" key="4">
    <source>
        <dbReference type="ARBA" id="ARBA00022989"/>
    </source>
</evidence>
<keyword evidence="3 6" id="KW-0812">Transmembrane</keyword>
<dbReference type="AlphaFoldDB" id="A0A2U1U7Q5"/>
<dbReference type="Proteomes" id="UP000296159">
    <property type="component" value="Unassembled WGS sequence"/>
</dbReference>
<feature type="transmembrane region" description="Helical" evidence="6">
    <location>
        <begin position="6"/>
        <end position="29"/>
    </location>
</feature>
<accession>A0A2U1U7Q5</accession>
<feature type="transmembrane region" description="Helical" evidence="6">
    <location>
        <begin position="268"/>
        <end position="291"/>
    </location>
</feature>
<gene>
    <name evidence="8" type="ORF">DDT56_05395</name>
</gene>
<proteinExistence type="predicted"/>
<keyword evidence="2" id="KW-1003">Cell membrane</keyword>
<feature type="domain" description="Type II secretion system protein GspF" evidence="7">
    <location>
        <begin position="162"/>
        <end position="283"/>
    </location>
</feature>
<keyword evidence="5 6" id="KW-0472">Membrane</keyword>
<dbReference type="InterPro" id="IPR018076">
    <property type="entry name" value="T2SS_GspF_dom"/>
</dbReference>
<feature type="transmembrane region" description="Helical" evidence="6">
    <location>
        <begin position="98"/>
        <end position="117"/>
    </location>
</feature>
<dbReference type="Pfam" id="PF00482">
    <property type="entry name" value="T2SSF"/>
    <property type="match status" value="1"/>
</dbReference>